<dbReference type="PANTHER" id="PTHR38011:SF2">
    <property type="entry name" value="BIFUNCTIONAL DEAMINASE-REDUCTASE DOMAIN PROTEIN"/>
    <property type="match status" value="1"/>
</dbReference>
<dbReference type="SUPFAM" id="SSF53597">
    <property type="entry name" value="Dihydrofolate reductase-like"/>
    <property type="match status" value="1"/>
</dbReference>
<dbReference type="InterPro" id="IPR002734">
    <property type="entry name" value="RibDG_C"/>
</dbReference>
<proteinExistence type="predicted"/>
<name>A0ABN6U7Q3_9NOCA</name>
<dbReference type="InterPro" id="IPR024072">
    <property type="entry name" value="DHFR-like_dom_sf"/>
</dbReference>
<dbReference type="InterPro" id="IPR050765">
    <property type="entry name" value="Riboflavin_Biosynth_HTPR"/>
</dbReference>
<accession>A0ABN6U7Q3</accession>
<dbReference type="Pfam" id="PF01872">
    <property type="entry name" value="RibD_C"/>
    <property type="match status" value="1"/>
</dbReference>
<reference evidence="2 3" key="1">
    <citation type="submission" date="2022-11" db="EMBL/GenBank/DDBJ databases">
        <title>Genome Sequencing of Nocardia sp. ON39_IFM12276 and assembly.</title>
        <authorList>
            <person name="Shimojima M."/>
            <person name="Toyokawa M."/>
            <person name="Uesaka K."/>
        </authorList>
    </citation>
    <scope>NUCLEOTIDE SEQUENCE [LARGE SCALE GENOMIC DNA]</scope>
    <source>
        <strain evidence="2 3">IFM 12276</strain>
    </source>
</reference>
<gene>
    <name evidence="2" type="ORF">IFM12276_42550</name>
</gene>
<keyword evidence="3" id="KW-1185">Reference proteome</keyword>
<dbReference type="EMBL" id="AP026978">
    <property type="protein sequence ID" value="BDU01227.1"/>
    <property type="molecule type" value="Genomic_DNA"/>
</dbReference>
<evidence type="ECO:0000259" key="1">
    <source>
        <dbReference type="Pfam" id="PF01872"/>
    </source>
</evidence>
<dbReference type="PANTHER" id="PTHR38011">
    <property type="entry name" value="DIHYDROFOLATE REDUCTASE FAMILY PROTEIN (AFU_ORTHOLOGUE AFUA_8G06820)"/>
    <property type="match status" value="1"/>
</dbReference>
<protein>
    <submittedName>
        <fullName evidence="2">Deaminase reductase</fullName>
    </submittedName>
</protein>
<evidence type="ECO:0000313" key="2">
    <source>
        <dbReference type="EMBL" id="BDU01227.1"/>
    </source>
</evidence>
<evidence type="ECO:0000313" key="3">
    <source>
        <dbReference type="Proteomes" id="UP001317870"/>
    </source>
</evidence>
<dbReference type="Proteomes" id="UP001317870">
    <property type="component" value="Chromosome"/>
</dbReference>
<sequence>MSKIIAVEHLTLDGVMQAPGRADEDSRDGFAHGGWAHRHDDPVQAEVLGRHMAAHRGALLLGRRTYEDFAGYWPRQVGNPMAEALDKTEKIVASRTGSGPLPWQNSTWLGGDAVTAVPELRRRQPERNLVVLGSGDLLRSLMRHDLVDEFLLLIHPLVLGTGRRLFDGVALGRLRSADTVTTGTGVVITTYRRG</sequence>
<organism evidence="2 3">
    <name type="scientific">Nocardia sputorum</name>
    <dbReference type="NCBI Taxonomy" id="2984338"/>
    <lineage>
        <taxon>Bacteria</taxon>
        <taxon>Bacillati</taxon>
        <taxon>Actinomycetota</taxon>
        <taxon>Actinomycetes</taxon>
        <taxon>Mycobacteriales</taxon>
        <taxon>Nocardiaceae</taxon>
        <taxon>Nocardia</taxon>
    </lineage>
</organism>
<feature type="domain" description="Bacterial bifunctional deaminase-reductase C-terminal" evidence="1">
    <location>
        <begin position="3"/>
        <end position="187"/>
    </location>
</feature>
<dbReference type="RefSeq" id="WP_281874336.1">
    <property type="nucleotide sequence ID" value="NZ_AP026976.1"/>
</dbReference>
<dbReference type="Gene3D" id="3.40.430.10">
    <property type="entry name" value="Dihydrofolate Reductase, subunit A"/>
    <property type="match status" value="1"/>
</dbReference>